<dbReference type="GO" id="GO:0005829">
    <property type="term" value="C:cytosol"/>
    <property type="evidence" value="ECO:0007669"/>
    <property type="project" value="TreeGrafter"/>
</dbReference>
<dbReference type="EMBL" id="FOGL01000010">
    <property type="protein sequence ID" value="SER79187.1"/>
    <property type="molecule type" value="Genomic_DNA"/>
</dbReference>
<dbReference type="Gene3D" id="2.40.50.180">
    <property type="entry name" value="CheA-289, Domain 4"/>
    <property type="match status" value="1"/>
</dbReference>
<dbReference type="PROSITE" id="PS50851">
    <property type="entry name" value="CHEW"/>
    <property type="match status" value="1"/>
</dbReference>
<dbReference type="PANTHER" id="PTHR22617">
    <property type="entry name" value="CHEMOTAXIS SENSOR HISTIDINE KINASE-RELATED"/>
    <property type="match status" value="1"/>
</dbReference>
<dbReference type="GO" id="GO:0006935">
    <property type="term" value="P:chemotaxis"/>
    <property type="evidence" value="ECO:0007669"/>
    <property type="project" value="InterPro"/>
</dbReference>
<dbReference type="PANTHER" id="PTHR22617:SF23">
    <property type="entry name" value="CHEMOTAXIS PROTEIN CHEW"/>
    <property type="match status" value="1"/>
</dbReference>
<gene>
    <name evidence="2" type="ORF">SAMN04487944_11065</name>
</gene>
<evidence type="ECO:0000313" key="2">
    <source>
        <dbReference type="EMBL" id="SER79187.1"/>
    </source>
</evidence>
<proteinExistence type="predicted"/>
<dbReference type="Gene3D" id="2.30.30.40">
    <property type="entry name" value="SH3 Domains"/>
    <property type="match status" value="1"/>
</dbReference>
<name>A0A1H9S2G4_9BACI</name>
<dbReference type="SUPFAM" id="SSF50341">
    <property type="entry name" value="CheW-like"/>
    <property type="match status" value="1"/>
</dbReference>
<sequence length="155" mass="17454">MQETLTKTIIFKLNNQEYGTNIAQILSIEKLQEIVALPQTSDFIKGIINLRGIVTPIIDLRTRLGLNQIEETEQTRILIAKVKDVQVGLIVDEATDVIDISPEIIEDTPGLVKDVDHRYLKGVAKLEDRGMLLLLDLDYVLSTEELSEVQQVTQD</sequence>
<dbReference type="InterPro" id="IPR002545">
    <property type="entry name" value="CheW-lke_dom"/>
</dbReference>
<protein>
    <submittedName>
        <fullName evidence="2">Purine-binding chemotaxis protein CheW</fullName>
    </submittedName>
</protein>
<dbReference type="GO" id="GO:0007165">
    <property type="term" value="P:signal transduction"/>
    <property type="evidence" value="ECO:0007669"/>
    <property type="project" value="InterPro"/>
</dbReference>
<organism evidence="2 3">
    <name type="scientific">Gracilibacillus ureilyticus</name>
    <dbReference type="NCBI Taxonomy" id="531814"/>
    <lineage>
        <taxon>Bacteria</taxon>
        <taxon>Bacillati</taxon>
        <taxon>Bacillota</taxon>
        <taxon>Bacilli</taxon>
        <taxon>Bacillales</taxon>
        <taxon>Bacillaceae</taxon>
        <taxon>Gracilibacillus</taxon>
    </lineage>
</organism>
<dbReference type="OrthoDB" id="9794382at2"/>
<keyword evidence="3" id="KW-1185">Reference proteome</keyword>
<dbReference type="Pfam" id="PF01584">
    <property type="entry name" value="CheW"/>
    <property type="match status" value="1"/>
</dbReference>
<dbReference type="InterPro" id="IPR036061">
    <property type="entry name" value="CheW-like_dom_sf"/>
</dbReference>
<dbReference type="STRING" id="531814.SAMN04487944_11065"/>
<dbReference type="AlphaFoldDB" id="A0A1H9S2G4"/>
<dbReference type="Proteomes" id="UP000199687">
    <property type="component" value="Unassembled WGS sequence"/>
</dbReference>
<evidence type="ECO:0000259" key="1">
    <source>
        <dbReference type="PROSITE" id="PS50851"/>
    </source>
</evidence>
<accession>A0A1H9S2G4</accession>
<feature type="domain" description="CheW-like" evidence="1">
    <location>
        <begin position="5"/>
        <end position="146"/>
    </location>
</feature>
<reference evidence="2 3" key="1">
    <citation type="submission" date="2016-10" db="EMBL/GenBank/DDBJ databases">
        <authorList>
            <person name="de Groot N.N."/>
        </authorList>
    </citation>
    <scope>NUCLEOTIDE SEQUENCE [LARGE SCALE GENOMIC DNA]</scope>
    <source>
        <strain evidence="2 3">CGMCC 1.7727</strain>
    </source>
</reference>
<evidence type="ECO:0000313" key="3">
    <source>
        <dbReference type="Proteomes" id="UP000199687"/>
    </source>
</evidence>
<dbReference type="InterPro" id="IPR039315">
    <property type="entry name" value="CheW"/>
</dbReference>
<dbReference type="SMART" id="SM00260">
    <property type="entry name" value="CheW"/>
    <property type="match status" value="1"/>
</dbReference>
<dbReference type="RefSeq" id="WP_089740974.1">
    <property type="nucleotide sequence ID" value="NZ_FOGL01000010.1"/>
</dbReference>